<evidence type="ECO:0000313" key="3">
    <source>
        <dbReference type="EMBL" id="RVX03843.1"/>
    </source>
</evidence>
<sequence length="119" mass="12854">MAKSSSISLFFILVLVCSTPAFEARKVLSLKKGEVSSTEESLDLATLPKGPTPHSSSSDDEGHAVVNINGRLFTLYLSSNNDSMPKGLSQVLESVTLLRFSHLSMPNFHLIPAKVCGYI</sequence>
<keyword evidence="2" id="KW-0732">Signal</keyword>
<comment type="caution">
    <text evidence="3">The sequence shown here is derived from an EMBL/GenBank/DDBJ whole genome shotgun (WGS) entry which is preliminary data.</text>
</comment>
<evidence type="ECO:0000256" key="2">
    <source>
        <dbReference type="SAM" id="SignalP"/>
    </source>
</evidence>
<evidence type="ECO:0000256" key="1">
    <source>
        <dbReference type="SAM" id="MobiDB-lite"/>
    </source>
</evidence>
<evidence type="ECO:0000313" key="4">
    <source>
        <dbReference type="Proteomes" id="UP000288805"/>
    </source>
</evidence>
<feature type="region of interest" description="Disordered" evidence="1">
    <location>
        <begin position="35"/>
        <end position="62"/>
    </location>
</feature>
<name>A0A438J4G1_VITVI</name>
<proteinExistence type="predicted"/>
<feature type="signal peptide" evidence="2">
    <location>
        <begin position="1"/>
        <end position="24"/>
    </location>
</feature>
<dbReference type="Proteomes" id="UP000288805">
    <property type="component" value="Unassembled WGS sequence"/>
</dbReference>
<reference evidence="3 4" key="1">
    <citation type="journal article" date="2018" name="PLoS Genet.">
        <title>Population sequencing reveals clonal diversity and ancestral inbreeding in the grapevine cultivar Chardonnay.</title>
        <authorList>
            <person name="Roach M.J."/>
            <person name="Johnson D.L."/>
            <person name="Bohlmann J."/>
            <person name="van Vuuren H.J."/>
            <person name="Jones S.J."/>
            <person name="Pretorius I.S."/>
            <person name="Schmidt S.A."/>
            <person name="Borneman A.R."/>
        </authorList>
    </citation>
    <scope>NUCLEOTIDE SEQUENCE [LARGE SCALE GENOMIC DNA]</scope>
    <source>
        <strain evidence="4">cv. Chardonnay</strain>
        <tissue evidence="3">Leaf</tissue>
    </source>
</reference>
<feature type="chain" id="PRO_5019528996" evidence="2">
    <location>
        <begin position="25"/>
        <end position="119"/>
    </location>
</feature>
<organism evidence="3 4">
    <name type="scientific">Vitis vinifera</name>
    <name type="common">Grape</name>
    <dbReference type="NCBI Taxonomy" id="29760"/>
    <lineage>
        <taxon>Eukaryota</taxon>
        <taxon>Viridiplantae</taxon>
        <taxon>Streptophyta</taxon>
        <taxon>Embryophyta</taxon>
        <taxon>Tracheophyta</taxon>
        <taxon>Spermatophyta</taxon>
        <taxon>Magnoliopsida</taxon>
        <taxon>eudicotyledons</taxon>
        <taxon>Gunneridae</taxon>
        <taxon>Pentapetalae</taxon>
        <taxon>rosids</taxon>
        <taxon>Vitales</taxon>
        <taxon>Vitaceae</taxon>
        <taxon>Viteae</taxon>
        <taxon>Vitis</taxon>
    </lineage>
</organism>
<gene>
    <name evidence="3" type="ORF">CK203_021703</name>
</gene>
<protein>
    <submittedName>
        <fullName evidence="3">Uncharacterized protein</fullName>
    </submittedName>
</protein>
<accession>A0A438J4G1</accession>
<dbReference type="AlphaFoldDB" id="A0A438J4G1"/>
<dbReference type="EMBL" id="QGNW01000063">
    <property type="protein sequence ID" value="RVX03843.1"/>
    <property type="molecule type" value="Genomic_DNA"/>
</dbReference>